<feature type="region of interest" description="Disordered" evidence="1">
    <location>
        <begin position="1"/>
        <end position="23"/>
    </location>
</feature>
<gene>
    <name evidence="2" type="ORF">CYMTET_9965</name>
</gene>
<comment type="caution">
    <text evidence="2">The sequence shown here is derived from an EMBL/GenBank/DDBJ whole genome shotgun (WGS) entry which is preliminary data.</text>
</comment>
<accession>A0AAE0GRP3</accession>
<evidence type="ECO:0000313" key="3">
    <source>
        <dbReference type="Proteomes" id="UP001190700"/>
    </source>
</evidence>
<sequence>MCQNCHVEYEDDSDEEALDATSQDITLPPVQEEVPEQEYFVESIARTFGALLGCQATPLLGPRAMYS</sequence>
<evidence type="ECO:0000256" key="1">
    <source>
        <dbReference type="SAM" id="MobiDB-lite"/>
    </source>
</evidence>
<reference evidence="2 3" key="1">
    <citation type="journal article" date="2015" name="Genome Biol. Evol.">
        <title>Comparative Genomics of a Bacterivorous Green Alga Reveals Evolutionary Causalities and Consequences of Phago-Mixotrophic Mode of Nutrition.</title>
        <authorList>
            <person name="Burns J.A."/>
            <person name="Paasch A."/>
            <person name="Narechania A."/>
            <person name="Kim E."/>
        </authorList>
    </citation>
    <scope>NUCLEOTIDE SEQUENCE [LARGE SCALE GENOMIC DNA]</scope>
    <source>
        <strain evidence="2 3">PLY_AMNH</strain>
    </source>
</reference>
<dbReference type="AlphaFoldDB" id="A0AAE0GRP3"/>
<proteinExistence type="predicted"/>
<dbReference type="EMBL" id="LGRX02003389">
    <property type="protein sequence ID" value="KAK3282291.1"/>
    <property type="molecule type" value="Genomic_DNA"/>
</dbReference>
<keyword evidence="3" id="KW-1185">Reference proteome</keyword>
<evidence type="ECO:0000313" key="2">
    <source>
        <dbReference type="EMBL" id="KAK3282291.1"/>
    </source>
</evidence>
<feature type="compositionally biased region" description="Acidic residues" evidence="1">
    <location>
        <begin position="9"/>
        <end position="18"/>
    </location>
</feature>
<dbReference type="Proteomes" id="UP001190700">
    <property type="component" value="Unassembled WGS sequence"/>
</dbReference>
<organism evidence="2 3">
    <name type="scientific">Cymbomonas tetramitiformis</name>
    <dbReference type="NCBI Taxonomy" id="36881"/>
    <lineage>
        <taxon>Eukaryota</taxon>
        <taxon>Viridiplantae</taxon>
        <taxon>Chlorophyta</taxon>
        <taxon>Pyramimonadophyceae</taxon>
        <taxon>Pyramimonadales</taxon>
        <taxon>Pyramimonadaceae</taxon>
        <taxon>Cymbomonas</taxon>
    </lineage>
</organism>
<name>A0AAE0GRP3_9CHLO</name>
<protein>
    <submittedName>
        <fullName evidence="2">Uncharacterized protein</fullName>
    </submittedName>
</protein>